<protein>
    <submittedName>
        <fullName evidence="1">Uncharacterized protein</fullName>
    </submittedName>
</protein>
<sequence length="72" mass="7860">MVAADLRTDSERRRALVVEGAEALESAQARALEGDVAVHYFLDIGALAYFVDIFTFDQASHVTILVAPRGRP</sequence>
<proteinExistence type="predicted"/>
<dbReference type="EMBL" id="BAABKK010000015">
    <property type="protein sequence ID" value="GAA5195346.1"/>
    <property type="molecule type" value="Genomic_DNA"/>
</dbReference>
<dbReference type="Proteomes" id="UP001500200">
    <property type="component" value="Unassembled WGS sequence"/>
</dbReference>
<gene>
    <name evidence="1" type="ORF">GCM10023346_25020</name>
</gene>
<reference evidence="2" key="1">
    <citation type="journal article" date="2019" name="Int. J. Syst. Evol. Microbiol.">
        <title>The Global Catalogue of Microorganisms (GCM) 10K type strain sequencing project: providing services to taxonomists for standard genome sequencing and annotation.</title>
        <authorList>
            <consortium name="The Broad Institute Genomics Platform"/>
            <consortium name="The Broad Institute Genome Sequencing Center for Infectious Disease"/>
            <person name="Wu L."/>
            <person name="Ma J."/>
        </authorList>
    </citation>
    <scope>NUCLEOTIDE SEQUENCE [LARGE SCALE GENOMIC DNA]</scope>
    <source>
        <strain evidence="2">JCM 18514</strain>
    </source>
</reference>
<accession>A0ABP9SIN7</accession>
<comment type="caution">
    <text evidence="1">The sequence shown here is derived from an EMBL/GenBank/DDBJ whole genome shotgun (WGS) entry which is preliminary data.</text>
</comment>
<evidence type="ECO:0000313" key="2">
    <source>
        <dbReference type="Proteomes" id="UP001500200"/>
    </source>
</evidence>
<keyword evidence="2" id="KW-1185">Reference proteome</keyword>
<evidence type="ECO:0000313" key="1">
    <source>
        <dbReference type="EMBL" id="GAA5195346.1"/>
    </source>
</evidence>
<organism evidence="1 2">
    <name type="scientific">Arthrobacter gyeryongensis</name>
    <dbReference type="NCBI Taxonomy" id="1650592"/>
    <lineage>
        <taxon>Bacteria</taxon>
        <taxon>Bacillati</taxon>
        <taxon>Actinomycetota</taxon>
        <taxon>Actinomycetes</taxon>
        <taxon>Micrococcales</taxon>
        <taxon>Micrococcaceae</taxon>
        <taxon>Arthrobacter</taxon>
    </lineage>
</organism>
<name>A0ABP9SIN7_9MICC</name>